<reference evidence="2 3" key="1">
    <citation type="journal article" date="2021" name="BMC Genomics">
        <title>Datura genome reveals duplications of psychoactive alkaloid biosynthetic genes and high mutation rate following tissue culture.</title>
        <authorList>
            <person name="Rajewski A."/>
            <person name="Carter-House D."/>
            <person name="Stajich J."/>
            <person name="Litt A."/>
        </authorList>
    </citation>
    <scope>NUCLEOTIDE SEQUENCE [LARGE SCALE GENOMIC DNA]</scope>
    <source>
        <strain evidence="2">AR-01</strain>
    </source>
</reference>
<evidence type="ECO:0000313" key="3">
    <source>
        <dbReference type="Proteomes" id="UP000823775"/>
    </source>
</evidence>
<keyword evidence="1" id="KW-1133">Transmembrane helix</keyword>
<dbReference type="Proteomes" id="UP000823775">
    <property type="component" value="Unassembled WGS sequence"/>
</dbReference>
<keyword evidence="1" id="KW-0812">Transmembrane</keyword>
<evidence type="ECO:0000313" key="2">
    <source>
        <dbReference type="EMBL" id="MCD7456436.1"/>
    </source>
</evidence>
<protein>
    <submittedName>
        <fullName evidence="2">Uncharacterized protein</fullName>
    </submittedName>
</protein>
<accession>A0ABS8SC43</accession>
<feature type="transmembrane region" description="Helical" evidence="1">
    <location>
        <begin position="60"/>
        <end position="79"/>
    </location>
</feature>
<feature type="transmembrane region" description="Helical" evidence="1">
    <location>
        <begin position="20"/>
        <end position="40"/>
    </location>
</feature>
<comment type="caution">
    <text evidence="2">The sequence shown here is derived from an EMBL/GenBank/DDBJ whole genome shotgun (WGS) entry which is preliminary data.</text>
</comment>
<gene>
    <name evidence="2" type="ORF">HAX54_031740</name>
</gene>
<organism evidence="2 3">
    <name type="scientific">Datura stramonium</name>
    <name type="common">Jimsonweed</name>
    <name type="synonym">Common thornapple</name>
    <dbReference type="NCBI Taxonomy" id="4076"/>
    <lineage>
        <taxon>Eukaryota</taxon>
        <taxon>Viridiplantae</taxon>
        <taxon>Streptophyta</taxon>
        <taxon>Embryophyta</taxon>
        <taxon>Tracheophyta</taxon>
        <taxon>Spermatophyta</taxon>
        <taxon>Magnoliopsida</taxon>
        <taxon>eudicotyledons</taxon>
        <taxon>Gunneridae</taxon>
        <taxon>Pentapetalae</taxon>
        <taxon>asterids</taxon>
        <taxon>lamiids</taxon>
        <taxon>Solanales</taxon>
        <taxon>Solanaceae</taxon>
        <taxon>Solanoideae</taxon>
        <taxon>Datureae</taxon>
        <taxon>Datura</taxon>
    </lineage>
</organism>
<evidence type="ECO:0000256" key="1">
    <source>
        <dbReference type="SAM" id="Phobius"/>
    </source>
</evidence>
<name>A0ABS8SC43_DATST</name>
<dbReference type="EMBL" id="JACEIK010000402">
    <property type="protein sequence ID" value="MCD7456436.1"/>
    <property type="molecule type" value="Genomic_DNA"/>
</dbReference>
<keyword evidence="1" id="KW-0472">Membrane</keyword>
<sequence>MASRGRLNSSTVLPQPLRHYHNIFILGHDIIEISLAHLLLDFASYRLPHVHRYSSAAGSAASSNFLALTAVAAAAAFLFKPASNLHRLVPVLRFAMPGSRL</sequence>
<proteinExistence type="predicted"/>
<keyword evidence="3" id="KW-1185">Reference proteome</keyword>